<evidence type="ECO:0000313" key="2">
    <source>
        <dbReference type="Proteomes" id="UP001497457"/>
    </source>
</evidence>
<name>A0ABC9B3Z9_9POAL</name>
<keyword evidence="2" id="KW-1185">Reference proteome</keyword>
<proteinExistence type="predicted"/>
<organism evidence="1 2">
    <name type="scientific">Urochloa decumbens</name>
    <dbReference type="NCBI Taxonomy" id="240449"/>
    <lineage>
        <taxon>Eukaryota</taxon>
        <taxon>Viridiplantae</taxon>
        <taxon>Streptophyta</taxon>
        <taxon>Embryophyta</taxon>
        <taxon>Tracheophyta</taxon>
        <taxon>Spermatophyta</taxon>
        <taxon>Magnoliopsida</taxon>
        <taxon>Liliopsida</taxon>
        <taxon>Poales</taxon>
        <taxon>Poaceae</taxon>
        <taxon>PACMAD clade</taxon>
        <taxon>Panicoideae</taxon>
        <taxon>Panicodae</taxon>
        <taxon>Paniceae</taxon>
        <taxon>Melinidinae</taxon>
        <taxon>Urochloa</taxon>
    </lineage>
</organism>
<reference evidence="1" key="1">
    <citation type="submission" date="2024-10" db="EMBL/GenBank/DDBJ databases">
        <authorList>
            <person name="Ryan C."/>
        </authorList>
    </citation>
    <scope>NUCLEOTIDE SEQUENCE [LARGE SCALE GENOMIC DNA]</scope>
</reference>
<dbReference type="Gene3D" id="3.40.395.10">
    <property type="entry name" value="Adenoviral Proteinase, Chain A"/>
    <property type="match status" value="1"/>
</dbReference>
<gene>
    <name evidence="1" type="ORF">URODEC1_LOCUS61708</name>
</gene>
<dbReference type="Proteomes" id="UP001497457">
    <property type="component" value="Chromosome 24b"/>
</dbReference>
<accession>A0ABC9B3Z9</accession>
<dbReference type="EMBL" id="OZ075134">
    <property type="protein sequence ID" value="CAL4993902.1"/>
    <property type="molecule type" value="Genomic_DNA"/>
</dbReference>
<dbReference type="SUPFAM" id="SSF54001">
    <property type="entry name" value="Cysteine proteinases"/>
    <property type="match status" value="1"/>
</dbReference>
<dbReference type="AlphaFoldDB" id="A0ABC9B3Z9"/>
<evidence type="ECO:0000313" key="1">
    <source>
        <dbReference type="EMBL" id="CAL4993902.1"/>
    </source>
</evidence>
<protein>
    <submittedName>
        <fullName evidence="1">Uncharacterized protein</fullName>
    </submittedName>
</protein>
<sequence length="197" mass="22292">MIVEAKAKALPMGFLDPEVLSLSTMSSDKSYVVDYLTKALKHFEKKNCIIFSHNTNGHRMLVVVVPRWGKVLYFDSIRSQLREHTLLIEVINESYLAYCRYKGLAEKVLVHATKFPCHQQPTGNTSGFYTASHMMEALQILHVEDPHDFEVSTSRIADDVLSGIREKIASFLMHQVIDSKGEFHCPTPGINMLGHSQ</sequence>
<dbReference type="InterPro" id="IPR038765">
    <property type="entry name" value="Papain-like_cys_pep_sf"/>
</dbReference>